<accession>A0A1S1JGZ6</accession>
<dbReference type="EMBL" id="MVII01000016">
    <property type="protein sequence ID" value="ORB56454.1"/>
    <property type="molecule type" value="Genomic_DNA"/>
</dbReference>
<dbReference type="InterPro" id="IPR013538">
    <property type="entry name" value="ASHA1/2-like_C"/>
</dbReference>
<dbReference type="InterPro" id="IPR023393">
    <property type="entry name" value="START-like_dom_sf"/>
</dbReference>
<dbReference type="Proteomes" id="UP000179621">
    <property type="component" value="Unassembled WGS sequence"/>
</dbReference>
<dbReference type="CDD" id="cd07814">
    <property type="entry name" value="SRPBCC_CalC_Aha1-like"/>
    <property type="match status" value="1"/>
</dbReference>
<dbReference type="AlphaFoldDB" id="A0A1S1JGZ6"/>
<dbReference type="SUPFAM" id="SSF55961">
    <property type="entry name" value="Bet v1-like"/>
    <property type="match status" value="1"/>
</dbReference>
<evidence type="ECO:0000256" key="1">
    <source>
        <dbReference type="ARBA" id="ARBA00006817"/>
    </source>
</evidence>
<dbReference type="OrthoDB" id="9803476at2"/>
<dbReference type="KEGG" id="msao:MYCSP_10590"/>
<keyword evidence="5" id="KW-1185">Reference proteome</keyword>
<reference evidence="4 6" key="2">
    <citation type="submission" date="2016-12" db="EMBL/GenBank/DDBJ databases">
        <title>The new phylogeny of genus Mycobacterium.</title>
        <authorList>
            <person name="Tortoli E."/>
            <person name="Trovato A."/>
            <person name="Cirillo D.M."/>
        </authorList>
    </citation>
    <scope>NUCLEOTIDE SEQUENCE [LARGE SCALE GENOMIC DNA]</scope>
    <source>
        <strain evidence="4 6">CCUG 66554</strain>
    </source>
</reference>
<dbReference type="EMBL" id="MLIH01000011">
    <property type="protein sequence ID" value="OHU10398.1"/>
    <property type="molecule type" value="Genomic_DNA"/>
</dbReference>
<comment type="caution">
    <text evidence="4">The sequence shown here is derived from an EMBL/GenBank/DDBJ whole genome shotgun (WGS) entry which is preliminary data.</text>
</comment>
<organism evidence="4 6">
    <name type="scientific">Mycobacteroides saopaulense</name>
    <dbReference type="NCBI Taxonomy" id="1578165"/>
    <lineage>
        <taxon>Bacteria</taxon>
        <taxon>Bacillati</taxon>
        <taxon>Actinomycetota</taxon>
        <taxon>Actinomycetes</taxon>
        <taxon>Mycobacteriales</taxon>
        <taxon>Mycobacteriaceae</taxon>
        <taxon>Mycobacteroides</taxon>
    </lineage>
</organism>
<evidence type="ECO:0000313" key="3">
    <source>
        <dbReference type="EMBL" id="OHU10398.1"/>
    </source>
</evidence>
<feature type="domain" description="Activator of Hsp90 ATPase homologue 1/2-like C-terminal" evidence="2">
    <location>
        <begin position="19"/>
        <end position="145"/>
    </location>
</feature>
<dbReference type="Proteomes" id="UP000192434">
    <property type="component" value="Unassembled WGS sequence"/>
</dbReference>
<sequence>MAEQVGELTTVHFEYHYSYPAHRVWSILTSPQLFGQWVRNFETTRYATGLTFSFDVFPFMGSGFVGEIDGRFTEVIDDELLAYRMATRDGSIAIDSRWTLNPDSEGTRLLVDASGFDPDDQDQVRFRQLCLVGWPAVLGRIDELLRER</sequence>
<protein>
    <recommendedName>
        <fullName evidence="2">Activator of Hsp90 ATPase homologue 1/2-like C-terminal domain-containing protein</fullName>
    </recommendedName>
</protein>
<evidence type="ECO:0000259" key="2">
    <source>
        <dbReference type="Pfam" id="PF08327"/>
    </source>
</evidence>
<reference evidence="3 5" key="1">
    <citation type="submission" date="2016-10" db="EMBL/GenBank/DDBJ databases">
        <title>Evaluation of Human, Animal and Environmental Mycobacterium chelonae Isolates by Core Genome Phylogenomic Analysis, Targeted Gene Comparison, and Anti-microbial Susceptibility Patterns: A Tale of Mistaken Identities.</title>
        <authorList>
            <person name="Fogelson S.B."/>
            <person name="Camus A.C."/>
            <person name="Lorenz W."/>
            <person name="Vasireddy R."/>
            <person name="Vasireddy S."/>
            <person name="Smith T."/>
            <person name="Brown-Elliott B.A."/>
            <person name="Wallace R.J.Jr."/>
            <person name="Hasan N.A."/>
            <person name="Reischl U."/>
            <person name="Sanchez S."/>
        </authorList>
    </citation>
    <scope>NUCLEOTIDE SEQUENCE [LARGE SCALE GENOMIC DNA]</scope>
    <source>
        <strain evidence="3 5">8528</strain>
    </source>
</reference>
<comment type="similarity">
    <text evidence="1">Belongs to the AHA1 family.</text>
</comment>
<evidence type="ECO:0000313" key="5">
    <source>
        <dbReference type="Proteomes" id="UP000179621"/>
    </source>
</evidence>
<proteinExistence type="inferred from homology"/>
<evidence type="ECO:0000313" key="4">
    <source>
        <dbReference type="EMBL" id="ORB56454.1"/>
    </source>
</evidence>
<gene>
    <name evidence="3" type="ORF">BKG73_09900</name>
    <name evidence="4" type="ORF">BST43_13340</name>
</gene>
<dbReference type="Gene3D" id="3.30.530.20">
    <property type="match status" value="1"/>
</dbReference>
<dbReference type="RefSeq" id="WP_070912758.1">
    <property type="nucleotide sequence ID" value="NZ_CP010271.1"/>
</dbReference>
<dbReference type="STRING" id="1578165.BKG68_19095"/>
<evidence type="ECO:0000313" key="6">
    <source>
        <dbReference type="Proteomes" id="UP000192434"/>
    </source>
</evidence>
<dbReference type="Pfam" id="PF08327">
    <property type="entry name" value="AHSA1"/>
    <property type="match status" value="1"/>
</dbReference>
<name>A0A1S1JGZ6_9MYCO</name>